<name>A0A5B8LM14_9HYPH</name>
<dbReference type="KEGG" id="dea:FPZ08_00025"/>
<dbReference type="RefSeq" id="WP_146288099.1">
    <property type="nucleotide sequence ID" value="NZ_CP042304.1"/>
</dbReference>
<dbReference type="OrthoDB" id="9809385at2"/>
<dbReference type="AlphaFoldDB" id="A0A5B8LM14"/>
<proteinExistence type="predicted"/>
<sequence>MEQDRTALATVQAQADQLGATGRCRTLPARNAQQVAAEANLQAARPMRRGRGRIWRTGAHNRPGWPGRSTRVFFRIGEAAAVGNPVPAILPEGPLEAWFFVPEPEGVLRWPGGAATVTRDGLHGHACRGSTASELADHAGAGSV</sequence>
<keyword evidence="2" id="KW-1185">Reference proteome</keyword>
<reference evidence="1 2" key="1">
    <citation type="submission" date="2019-07" db="EMBL/GenBank/DDBJ databases">
        <title>Full genome sequence of Devosia sp. Gsoil 520.</title>
        <authorList>
            <person name="Im W.-T."/>
        </authorList>
    </citation>
    <scope>NUCLEOTIDE SEQUENCE [LARGE SCALE GENOMIC DNA]</scope>
    <source>
        <strain evidence="1 2">Gsoil 520</strain>
    </source>
</reference>
<gene>
    <name evidence="1" type="ORF">FPZ08_00025</name>
</gene>
<dbReference type="Proteomes" id="UP000315364">
    <property type="component" value="Chromosome"/>
</dbReference>
<evidence type="ECO:0000313" key="1">
    <source>
        <dbReference type="EMBL" id="QDZ09287.1"/>
    </source>
</evidence>
<evidence type="ECO:0000313" key="2">
    <source>
        <dbReference type="Proteomes" id="UP000315364"/>
    </source>
</evidence>
<dbReference type="EMBL" id="CP042304">
    <property type="protein sequence ID" value="QDZ09287.1"/>
    <property type="molecule type" value="Genomic_DNA"/>
</dbReference>
<organism evidence="1 2">
    <name type="scientific">Devosia ginsengisoli</name>
    <dbReference type="NCBI Taxonomy" id="400770"/>
    <lineage>
        <taxon>Bacteria</taxon>
        <taxon>Pseudomonadati</taxon>
        <taxon>Pseudomonadota</taxon>
        <taxon>Alphaproteobacteria</taxon>
        <taxon>Hyphomicrobiales</taxon>
        <taxon>Devosiaceae</taxon>
        <taxon>Devosia</taxon>
    </lineage>
</organism>
<accession>A0A5B8LM14</accession>
<protein>
    <submittedName>
        <fullName evidence="1">Uncharacterized protein</fullName>
    </submittedName>
</protein>